<organism evidence="3 4">
    <name type="scientific">Cohnella ginsengisoli</name>
    <dbReference type="NCBI Taxonomy" id="425004"/>
    <lineage>
        <taxon>Bacteria</taxon>
        <taxon>Bacillati</taxon>
        <taxon>Bacillota</taxon>
        <taxon>Bacilli</taxon>
        <taxon>Bacillales</taxon>
        <taxon>Paenibacillaceae</taxon>
        <taxon>Cohnella</taxon>
    </lineage>
</organism>
<keyword evidence="4" id="KW-1185">Reference proteome</keyword>
<dbReference type="PANTHER" id="PTHR34677">
    <property type="match status" value="1"/>
</dbReference>
<feature type="compositionally biased region" description="Polar residues" evidence="1">
    <location>
        <begin position="144"/>
        <end position="161"/>
    </location>
</feature>
<feature type="compositionally biased region" description="Polar residues" evidence="1">
    <location>
        <begin position="330"/>
        <end position="347"/>
    </location>
</feature>
<feature type="region of interest" description="Disordered" evidence="1">
    <location>
        <begin position="697"/>
        <end position="717"/>
    </location>
</feature>
<feature type="region of interest" description="Disordered" evidence="1">
    <location>
        <begin position="325"/>
        <end position="347"/>
    </location>
</feature>
<comment type="caution">
    <text evidence="3">The sequence shown here is derived from an EMBL/GenBank/DDBJ whole genome shotgun (WGS) entry which is preliminary data.</text>
</comment>
<feature type="region of interest" description="Disordered" evidence="1">
    <location>
        <begin position="117"/>
        <end position="161"/>
    </location>
</feature>
<feature type="domain" description="SLH" evidence="2">
    <location>
        <begin position="1059"/>
        <end position="1122"/>
    </location>
</feature>
<proteinExistence type="predicted"/>
<feature type="compositionally biased region" description="Polar residues" evidence="1">
    <location>
        <begin position="702"/>
        <end position="717"/>
    </location>
</feature>
<evidence type="ECO:0000259" key="2">
    <source>
        <dbReference type="PROSITE" id="PS51272"/>
    </source>
</evidence>
<dbReference type="InterPro" id="IPR001119">
    <property type="entry name" value="SLH_dom"/>
</dbReference>
<feature type="region of interest" description="Disordered" evidence="1">
    <location>
        <begin position="232"/>
        <end position="252"/>
    </location>
</feature>
<protein>
    <submittedName>
        <fullName evidence="3">Ig-like domain-containing protein</fullName>
    </submittedName>
</protein>
<feature type="domain" description="SLH" evidence="2">
    <location>
        <begin position="1123"/>
        <end position="1178"/>
    </location>
</feature>
<dbReference type="NCBIfam" id="NF033510">
    <property type="entry name" value="Ca_tandemer"/>
    <property type="match status" value="9"/>
</dbReference>
<feature type="region of interest" description="Disordered" evidence="1">
    <location>
        <begin position="878"/>
        <end position="899"/>
    </location>
</feature>
<evidence type="ECO:0000313" key="3">
    <source>
        <dbReference type="EMBL" id="MDG0792139.1"/>
    </source>
</evidence>
<feature type="compositionally biased region" description="Polar residues" evidence="1">
    <location>
        <begin position="237"/>
        <end position="252"/>
    </location>
</feature>
<sequence length="1178" mass="118628">MSCATPYSVSSLADGPHTLLVRAIDGSDVDQSPAYYAWTVDTVPPSAPVLVTPPNGSVTNNALPIYSGTGDPNVSVTVVVDGTSFLPVTSDASGNWSYTSATSLAEGSHTVKAIASDGAGNTSVDSNTNTFTVDTTAPAAPVVTNPTNGSTTNDSTPAYSGTAEANSTVTVFVDGSSIGTTTANASGNWNKTQLTPLAEGSHTVKARASDGVGNTSVDSNTNTFTVDTTAPAAPVVTNPTNGSTTNDSTPDYSGTAEANSTVTVFVDGSSIGTTTANASGNWNKTQLTTLAEGSHTVKAIASDGVGNTSVDSNTNTFTVDTTAPAAPVVTNPTNGSTTNDSTPAYSGTAEANSTVTVFVDGSSIGTTTANASGNWNKTQLTPLAEGSHTVKARASDGVGNTSVDSNTNTFTVDTTAPAAPVVTNPTNGSTTNDSTPDYSGTAEANSTVTVFVDGSSIGTTTANASGNWNKTQLTTLAEGSHTVKAIASDGVGNTSPDSNTNTFTVDTTAPAAPVVTNPTNGSTTNDSTPAYSGTAEAGIAVTVVVDGLLLGPVTADASGNWSYTSATTLADGPHSVLARASDGAGNTSVDSNTNTFTVDTTAPAAPLMTNPTDGSTTNDSTPDYSGTAEANSTVTVFVDGSSIGTTTANASGNWNKTQLTPLAEGSHTVKARASDGAGNTSVDSSTNTFTVDTTAPAAPVVTNPTNGSTTNDSTPAYSGTAEAGSAVTVVVDGLLLGPVTADASGNWSYTSATPLADGPHSVLARASDGVGNTSLNSNTNTFTVDTTAPAAPVVTSPANGSTTNDSTPTYSGTAEANSTVNVVVDGTSIGTTPADASGIWNFTQPTPLADGSHGVSAKATDAVGNAGAASTIVTFTVNTAVSPPPPPPPPPAYQPSPRLDQLTAKSTKDGSELALTPSFNREQFAYGAETESAEAIVRAVPSIAGSSLLLDGAAWSGESALKLNEGANRFTIRVASPGGAQDYVLTIVRKRAVAECPFVDLDGHWSKSYVCEAYARSIVNGTDSQHFTPDRSVTRVEFAVMLMNAIGASAQQDAVPEAAIAYSDEGELPEWAAQLVREGTAAGLLKGYPDGSFRPGARISRAEMALMLARAAKWQTEEGPTSFKDDAKLPYWARPAIGAAAAHGILLGRDSGRFDPAAPATRAEAATALLRFVQSLQK</sequence>
<dbReference type="Gene3D" id="2.60.40.1800">
    <property type="match status" value="5"/>
</dbReference>
<reference evidence="3 4" key="1">
    <citation type="submission" date="2022-10" db="EMBL/GenBank/DDBJ databases">
        <title>Comparative genomic analysis of Cohnella hashimotonis sp. nov., isolated from the International Space Station.</title>
        <authorList>
            <person name="Simpson A."/>
            <person name="Venkateswaran K."/>
        </authorList>
    </citation>
    <scope>NUCLEOTIDE SEQUENCE [LARGE SCALE GENOMIC DNA]</scope>
    <source>
        <strain evidence="3 4">DSM 18997</strain>
    </source>
</reference>
<dbReference type="Pfam" id="PF19077">
    <property type="entry name" value="Big_13"/>
    <property type="match status" value="9"/>
</dbReference>
<name>A0A9X4QMK7_9BACL</name>
<gene>
    <name evidence="3" type="ORF">OMP38_15650</name>
</gene>
<dbReference type="Gene3D" id="2.60.40.10">
    <property type="entry name" value="Immunoglobulins"/>
    <property type="match status" value="3"/>
</dbReference>
<dbReference type="InterPro" id="IPR044016">
    <property type="entry name" value="Big_13"/>
</dbReference>
<feature type="compositionally biased region" description="Polar residues" evidence="1">
    <location>
        <begin position="799"/>
        <end position="813"/>
    </location>
</feature>
<dbReference type="Pfam" id="PF00395">
    <property type="entry name" value="SLH"/>
    <property type="match status" value="3"/>
</dbReference>
<dbReference type="AlphaFoldDB" id="A0A9X4QMK7"/>
<dbReference type="Proteomes" id="UP001153387">
    <property type="component" value="Unassembled WGS sequence"/>
</dbReference>
<feature type="compositionally biased region" description="Pro residues" evidence="1">
    <location>
        <begin position="882"/>
        <end position="894"/>
    </location>
</feature>
<dbReference type="InterPro" id="IPR013783">
    <property type="entry name" value="Ig-like_fold"/>
</dbReference>
<evidence type="ECO:0000256" key="1">
    <source>
        <dbReference type="SAM" id="MobiDB-lite"/>
    </source>
</evidence>
<dbReference type="EMBL" id="JAPDHZ010000003">
    <property type="protein sequence ID" value="MDG0792139.1"/>
    <property type="molecule type" value="Genomic_DNA"/>
</dbReference>
<dbReference type="PANTHER" id="PTHR34677:SF3">
    <property type="entry name" value="BACTERIAL IG-LIKE DOMAIN-CONTAINING PROTEIN"/>
    <property type="match status" value="1"/>
</dbReference>
<feature type="region of interest" description="Disordered" evidence="1">
    <location>
        <begin position="418"/>
        <end position="438"/>
    </location>
</feature>
<feature type="compositionally biased region" description="Polar residues" evidence="1">
    <location>
        <begin position="609"/>
        <end position="627"/>
    </location>
</feature>
<feature type="region of interest" description="Disordered" evidence="1">
    <location>
        <begin position="581"/>
        <end position="627"/>
    </location>
</feature>
<feature type="compositionally biased region" description="Polar residues" evidence="1">
    <location>
        <begin position="119"/>
        <end position="135"/>
    </location>
</feature>
<accession>A0A9X4QMK7</accession>
<evidence type="ECO:0000313" key="4">
    <source>
        <dbReference type="Proteomes" id="UP001153387"/>
    </source>
</evidence>
<feature type="compositionally biased region" description="Polar residues" evidence="1">
    <location>
        <begin position="584"/>
        <end position="600"/>
    </location>
</feature>
<feature type="region of interest" description="Disordered" evidence="1">
    <location>
        <begin position="791"/>
        <end position="813"/>
    </location>
</feature>
<feature type="compositionally biased region" description="Polar residues" evidence="1">
    <location>
        <begin position="423"/>
        <end position="438"/>
    </location>
</feature>
<feature type="domain" description="SLH" evidence="2">
    <location>
        <begin position="993"/>
        <end position="1056"/>
    </location>
</feature>
<dbReference type="PROSITE" id="PS51272">
    <property type="entry name" value="SLH"/>
    <property type="match status" value="3"/>
</dbReference>